<protein>
    <recommendedName>
        <fullName evidence="3">tryptophan synthase</fullName>
        <ecNumber evidence="3">4.2.1.20</ecNumber>
    </recommendedName>
</protein>
<dbReference type="Gene3D" id="3.20.20.70">
    <property type="entry name" value="Aldolase class I"/>
    <property type="match status" value="1"/>
</dbReference>
<evidence type="ECO:0000256" key="3">
    <source>
        <dbReference type="ARBA" id="ARBA00012043"/>
    </source>
</evidence>
<keyword evidence="7" id="KW-0456">Lyase</keyword>
<dbReference type="InterPro" id="IPR002028">
    <property type="entry name" value="Trp_synthase_suA"/>
</dbReference>
<evidence type="ECO:0000256" key="7">
    <source>
        <dbReference type="ARBA" id="ARBA00023239"/>
    </source>
</evidence>
<dbReference type="HAMAP" id="MF_00131">
    <property type="entry name" value="Trp_synth_alpha"/>
    <property type="match status" value="1"/>
</dbReference>
<dbReference type="PANTHER" id="PTHR43406">
    <property type="entry name" value="TRYPTOPHAN SYNTHASE, ALPHA CHAIN"/>
    <property type="match status" value="1"/>
</dbReference>
<evidence type="ECO:0000256" key="1">
    <source>
        <dbReference type="ARBA" id="ARBA00004733"/>
    </source>
</evidence>
<dbReference type="UniPathway" id="UPA00035">
    <property type="reaction ID" value="UER00044"/>
</dbReference>
<dbReference type="InterPro" id="IPR011060">
    <property type="entry name" value="RibuloseP-bd_barrel"/>
</dbReference>
<evidence type="ECO:0000256" key="8">
    <source>
        <dbReference type="ARBA" id="ARBA00049047"/>
    </source>
</evidence>
<dbReference type="SUPFAM" id="SSF51366">
    <property type="entry name" value="Ribulose-phoshate binding barrel"/>
    <property type="match status" value="1"/>
</dbReference>
<dbReference type="PROSITE" id="PS00167">
    <property type="entry name" value="TRP_SYNTHASE_ALPHA"/>
    <property type="match status" value="1"/>
</dbReference>
<evidence type="ECO:0000256" key="4">
    <source>
        <dbReference type="ARBA" id="ARBA00022605"/>
    </source>
</evidence>
<evidence type="ECO:0000313" key="9">
    <source>
        <dbReference type="EMBL" id="CAB4824128.1"/>
    </source>
</evidence>
<dbReference type="AlphaFoldDB" id="A0A6J6ZUB9"/>
<gene>
    <name evidence="9" type="ORF">UFOPK3046_01904</name>
</gene>
<dbReference type="NCBIfam" id="TIGR00262">
    <property type="entry name" value="trpA"/>
    <property type="match status" value="1"/>
</dbReference>
<dbReference type="GO" id="GO:0005829">
    <property type="term" value="C:cytosol"/>
    <property type="evidence" value="ECO:0007669"/>
    <property type="project" value="TreeGrafter"/>
</dbReference>
<dbReference type="EMBL" id="CAFAAQ010000246">
    <property type="protein sequence ID" value="CAB4824128.1"/>
    <property type="molecule type" value="Genomic_DNA"/>
</dbReference>
<evidence type="ECO:0000256" key="5">
    <source>
        <dbReference type="ARBA" id="ARBA00022822"/>
    </source>
</evidence>
<comment type="pathway">
    <text evidence="1">Amino-acid biosynthesis; L-tryptophan biosynthesis; L-tryptophan from chorismate: step 5/5.</text>
</comment>
<comment type="catalytic activity">
    <reaction evidence="8">
        <text>(1S,2R)-1-C-(indol-3-yl)glycerol 3-phosphate + L-serine = D-glyceraldehyde 3-phosphate + L-tryptophan + H2O</text>
        <dbReference type="Rhea" id="RHEA:10532"/>
        <dbReference type="ChEBI" id="CHEBI:15377"/>
        <dbReference type="ChEBI" id="CHEBI:33384"/>
        <dbReference type="ChEBI" id="CHEBI:57912"/>
        <dbReference type="ChEBI" id="CHEBI:58866"/>
        <dbReference type="ChEBI" id="CHEBI:59776"/>
        <dbReference type="EC" id="4.2.1.20"/>
    </reaction>
</comment>
<name>A0A6J6ZUB9_9ZZZZ</name>
<dbReference type="InterPro" id="IPR018204">
    <property type="entry name" value="Trp_synthase_alpha_AS"/>
</dbReference>
<sequence>MSASDLLPFQASLEARRSSGGKCLVPYLTGGLPGWELMLEAVASAGADGIEVGIPFSDPVMDGPVIQESSELALAAGATPPGILDGLSRLDIGVPLAVMTYVNLVYRFGYERFADSMVKAGVSAAILPDMPLEEAGDWCGAADAAGVQTVMLAAPTTPDERLSRIVERCGGFVYAVGLLGITGERDSLAASAKVIAKRLKDVTDLPVLVGVGISTPEQAAEVCEVADGVVVGSAIVRRVLETGSPESVADFVGSFRDALDKG</sequence>
<evidence type="ECO:0000256" key="2">
    <source>
        <dbReference type="ARBA" id="ARBA00011270"/>
    </source>
</evidence>
<organism evidence="9">
    <name type="scientific">freshwater metagenome</name>
    <dbReference type="NCBI Taxonomy" id="449393"/>
    <lineage>
        <taxon>unclassified sequences</taxon>
        <taxon>metagenomes</taxon>
        <taxon>ecological metagenomes</taxon>
    </lineage>
</organism>
<keyword evidence="6" id="KW-0057">Aromatic amino acid biosynthesis</keyword>
<dbReference type="Pfam" id="PF00290">
    <property type="entry name" value="Trp_syntA"/>
    <property type="match status" value="1"/>
</dbReference>
<dbReference type="CDD" id="cd04724">
    <property type="entry name" value="Tryptophan_synthase_alpha"/>
    <property type="match status" value="1"/>
</dbReference>
<dbReference type="PANTHER" id="PTHR43406:SF1">
    <property type="entry name" value="TRYPTOPHAN SYNTHASE ALPHA CHAIN, CHLOROPLASTIC"/>
    <property type="match status" value="1"/>
</dbReference>
<evidence type="ECO:0000256" key="6">
    <source>
        <dbReference type="ARBA" id="ARBA00023141"/>
    </source>
</evidence>
<reference evidence="9" key="1">
    <citation type="submission" date="2020-05" db="EMBL/GenBank/DDBJ databases">
        <authorList>
            <person name="Chiriac C."/>
            <person name="Salcher M."/>
            <person name="Ghai R."/>
            <person name="Kavagutti S V."/>
        </authorList>
    </citation>
    <scope>NUCLEOTIDE SEQUENCE</scope>
</reference>
<dbReference type="GO" id="GO:0004834">
    <property type="term" value="F:tryptophan synthase activity"/>
    <property type="evidence" value="ECO:0007669"/>
    <property type="project" value="UniProtKB-EC"/>
</dbReference>
<keyword evidence="4" id="KW-0028">Amino-acid biosynthesis</keyword>
<accession>A0A6J6ZUB9</accession>
<keyword evidence="5" id="KW-0822">Tryptophan biosynthesis</keyword>
<comment type="subunit">
    <text evidence="2">Tetramer of two alpha and two beta chains.</text>
</comment>
<dbReference type="EC" id="4.2.1.20" evidence="3"/>
<dbReference type="InterPro" id="IPR013785">
    <property type="entry name" value="Aldolase_TIM"/>
</dbReference>
<proteinExistence type="inferred from homology"/>